<keyword evidence="3" id="KW-1185">Reference proteome</keyword>
<sequence precursor="true">MGFRTWFFIACGAALLCQAIGCSAPPAPRSVSPLESELVARGLVDKLRTSTDGPSMVLLEFYRSYASAEEFAQRRANWIGTDLRDNPWHLVLELRDAASDPLPPPSPTATWANTKNGGSLHVSTPGFAASCTLSEDEMFRLAGFFYGE</sequence>
<evidence type="ECO:0000256" key="1">
    <source>
        <dbReference type="SAM" id="SignalP"/>
    </source>
</evidence>
<feature type="chain" id="PRO_5022059473" description="Lipoprotein" evidence="1">
    <location>
        <begin position="25"/>
        <end position="148"/>
    </location>
</feature>
<name>A0A518AIY9_9BACT</name>
<evidence type="ECO:0000313" key="3">
    <source>
        <dbReference type="Proteomes" id="UP000315750"/>
    </source>
</evidence>
<gene>
    <name evidence="2" type="ORF">Pan181_08750</name>
</gene>
<accession>A0A518AIY9</accession>
<evidence type="ECO:0008006" key="4">
    <source>
        <dbReference type="Google" id="ProtNLM"/>
    </source>
</evidence>
<keyword evidence="1" id="KW-0732">Signal</keyword>
<protein>
    <recommendedName>
        <fullName evidence="4">Lipoprotein</fullName>
    </recommendedName>
</protein>
<proteinExistence type="predicted"/>
<feature type="signal peptide" evidence="1">
    <location>
        <begin position="1"/>
        <end position="24"/>
    </location>
</feature>
<organism evidence="2 3">
    <name type="scientific">Aeoliella mucimassa</name>
    <dbReference type="NCBI Taxonomy" id="2527972"/>
    <lineage>
        <taxon>Bacteria</taxon>
        <taxon>Pseudomonadati</taxon>
        <taxon>Planctomycetota</taxon>
        <taxon>Planctomycetia</taxon>
        <taxon>Pirellulales</taxon>
        <taxon>Lacipirellulaceae</taxon>
        <taxon>Aeoliella</taxon>
    </lineage>
</organism>
<dbReference type="Proteomes" id="UP000315750">
    <property type="component" value="Chromosome"/>
</dbReference>
<dbReference type="KEGG" id="amuc:Pan181_08750"/>
<dbReference type="EMBL" id="CP036278">
    <property type="protein sequence ID" value="QDU54692.1"/>
    <property type="molecule type" value="Genomic_DNA"/>
</dbReference>
<reference evidence="2 3" key="1">
    <citation type="submission" date="2019-02" db="EMBL/GenBank/DDBJ databases">
        <title>Deep-cultivation of Planctomycetes and their phenomic and genomic characterization uncovers novel biology.</title>
        <authorList>
            <person name="Wiegand S."/>
            <person name="Jogler M."/>
            <person name="Boedeker C."/>
            <person name="Pinto D."/>
            <person name="Vollmers J."/>
            <person name="Rivas-Marin E."/>
            <person name="Kohn T."/>
            <person name="Peeters S.H."/>
            <person name="Heuer A."/>
            <person name="Rast P."/>
            <person name="Oberbeckmann S."/>
            <person name="Bunk B."/>
            <person name="Jeske O."/>
            <person name="Meyerdierks A."/>
            <person name="Storesund J.E."/>
            <person name="Kallscheuer N."/>
            <person name="Luecker S."/>
            <person name="Lage O.M."/>
            <person name="Pohl T."/>
            <person name="Merkel B.J."/>
            <person name="Hornburger P."/>
            <person name="Mueller R.-W."/>
            <person name="Bruemmer F."/>
            <person name="Labrenz M."/>
            <person name="Spormann A.M."/>
            <person name="Op den Camp H."/>
            <person name="Overmann J."/>
            <person name="Amann R."/>
            <person name="Jetten M.S.M."/>
            <person name="Mascher T."/>
            <person name="Medema M.H."/>
            <person name="Devos D.P."/>
            <person name="Kaster A.-K."/>
            <person name="Ovreas L."/>
            <person name="Rohde M."/>
            <person name="Galperin M.Y."/>
            <person name="Jogler C."/>
        </authorList>
    </citation>
    <scope>NUCLEOTIDE SEQUENCE [LARGE SCALE GENOMIC DNA]</scope>
    <source>
        <strain evidence="2 3">Pan181</strain>
    </source>
</reference>
<evidence type="ECO:0000313" key="2">
    <source>
        <dbReference type="EMBL" id="QDU54692.1"/>
    </source>
</evidence>
<dbReference type="AlphaFoldDB" id="A0A518AIY9"/>